<dbReference type="EMBL" id="JBHSBU010000001">
    <property type="protein sequence ID" value="MFC4160757.1"/>
    <property type="molecule type" value="Genomic_DNA"/>
</dbReference>
<evidence type="ECO:0000313" key="6">
    <source>
        <dbReference type="EMBL" id="MFC4160757.1"/>
    </source>
</evidence>
<dbReference type="InterPro" id="IPR045351">
    <property type="entry name" value="DUF6531"/>
</dbReference>
<accession>A0ABV8MRD0</accession>
<dbReference type="InterPro" id="IPR006530">
    <property type="entry name" value="YD"/>
</dbReference>
<keyword evidence="1" id="KW-0677">Repeat</keyword>
<dbReference type="InterPro" id="IPR056823">
    <property type="entry name" value="TEN-like_YD-shell"/>
</dbReference>
<proteinExistence type="predicted"/>
<gene>
    <name evidence="6" type="ORF">ACFOW7_15560</name>
</gene>
<feature type="domain" description="DUF6531" evidence="4">
    <location>
        <begin position="188"/>
        <end position="238"/>
    </location>
</feature>
<dbReference type="PANTHER" id="PTHR32305:SF15">
    <property type="entry name" value="PROTEIN RHSA-RELATED"/>
    <property type="match status" value="1"/>
</dbReference>
<feature type="chain" id="PRO_5047381591" evidence="3">
    <location>
        <begin position="38"/>
        <end position="784"/>
    </location>
</feature>
<reference evidence="7" key="1">
    <citation type="journal article" date="2019" name="Int. J. Syst. Evol. Microbiol.">
        <title>The Global Catalogue of Microorganisms (GCM) 10K type strain sequencing project: providing services to taxonomists for standard genome sequencing and annotation.</title>
        <authorList>
            <consortium name="The Broad Institute Genomics Platform"/>
            <consortium name="The Broad Institute Genome Sequencing Center for Infectious Disease"/>
            <person name="Wu L."/>
            <person name="Ma J."/>
        </authorList>
    </citation>
    <scope>NUCLEOTIDE SEQUENCE [LARGE SCALE GENOMIC DNA]</scope>
    <source>
        <strain evidence="7">LMG 29894</strain>
    </source>
</reference>
<protein>
    <submittedName>
        <fullName evidence="6">RHS repeat domain-containing protein</fullName>
    </submittedName>
</protein>
<sequence>MKSWLKPFAFPHGHGQRSIRKLAIAVSLLGISPLTLAADDDGTTIPYPKVCDISNACIESTSISGWVDHFYPEPKRNWWKVTKGPYECLAPNGMRANCYDLTIDGANYLHGVILRAIIGCPDGTFFGKVSQRCRKICPEGEYLVKDVSPDQCKPNPKPEERDPDDTADPEQGMPECPKRSEEMDKTTGNPINTATGNKFQREIDTLLGVPFIRFYNSHDSGPKHQLGLGWRHNWHARVLPVYSYFIDPGIPPHMDPDWREYWNSRAANSSGPKPRLLFYRLERTDGASFSATTDGRIIGATDKNTLKLTIGPTGFTVFDGLNTEHYDAKGNLVSLVEGGGKRYTLTYADKLLSQVKDETTGRTLTFTYRRETLGGIEDDWLSKVESGNASGTTGLVASFDYSPKGYLAKVTHADGTTRQYVHDDPERGDKLSGLIDENGVRFATWSYNRYGAAISSEHAGGVNRYTLSFGGARGWPSTVQTSPTGATRFFNYQQIGRRLLFAGNWQPGGSGCNASTRKRTYDSAGNPQEQIDFNGNVTWFTYDPERDLEVTRIEAATSSAPRAVTTQWHATFRLPTKISANDRTVSFDYDERANLTKKTVESNGKVWSWRYAYDSNNRLMSVTEPAGRSSQFGYDATGNLVSFKDRAGLVTTYGPHNAHGQPLSITRPDGVVTSMTYDARGRLLTYSEGQSVTRYQYAPTGLLKQVNLPDGSQIDYEYDPAHRLVGLRNNQGHSIRYVLDAAGNRLQQDVQDANGTLAAAMAKVDAERLSLIAPNSLPTQQDSE</sequence>
<dbReference type="PANTHER" id="PTHR32305">
    <property type="match status" value="1"/>
</dbReference>
<dbReference type="Proteomes" id="UP001595791">
    <property type="component" value="Unassembled WGS sequence"/>
</dbReference>
<feature type="signal peptide" evidence="3">
    <location>
        <begin position="1"/>
        <end position="37"/>
    </location>
</feature>
<dbReference type="SUPFAM" id="SSF82171">
    <property type="entry name" value="DPP6 N-terminal domain-like"/>
    <property type="match status" value="1"/>
</dbReference>
<feature type="region of interest" description="Disordered" evidence="2">
    <location>
        <begin position="148"/>
        <end position="195"/>
    </location>
</feature>
<evidence type="ECO:0000259" key="5">
    <source>
        <dbReference type="Pfam" id="PF25023"/>
    </source>
</evidence>
<evidence type="ECO:0000256" key="3">
    <source>
        <dbReference type="SAM" id="SignalP"/>
    </source>
</evidence>
<keyword evidence="7" id="KW-1185">Reference proteome</keyword>
<organism evidence="6 7">
    <name type="scientific">Chitinimonas lacunae</name>
    <dbReference type="NCBI Taxonomy" id="1963018"/>
    <lineage>
        <taxon>Bacteria</taxon>
        <taxon>Pseudomonadati</taxon>
        <taxon>Pseudomonadota</taxon>
        <taxon>Betaproteobacteria</taxon>
        <taxon>Neisseriales</taxon>
        <taxon>Chitinibacteraceae</taxon>
        <taxon>Chitinimonas</taxon>
    </lineage>
</organism>
<dbReference type="NCBIfam" id="TIGR01643">
    <property type="entry name" value="YD_repeat_2x"/>
    <property type="match status" value="4"/>
</dbReference>
<dbReference type="Pfam" id="PF20148">
    <property type="entry name" value="DUF6531"/>
    <property type="match status" value="1"/>
</dbReference>
<dbReference type="Gene3D" id="2.180.10.10">
    <property type="entry name" value="RHS repeat-associated core"/>
    <property type="match status" value="2"/>
</dbReference>
<evidence type="ECO:0000313" key="7">
    <source>
        <dbReference type="Proteomes" id="UP001595791"/>
    </source>
</evidence>
<feature type="compositionally biased region" description="Basic and acidic residues" evidence="2">
    <location>
        <begin position="176"/>
        <end position="185"/>
    </location>
</feature>
<dbReference type="RefSeq" id="WP_378165931.1">
    <property type="nucleotide sequence ID" value="NZ_JBHSBU010000001.1"/>
</dbReference>
<evidence type="ECO:0000256" key="1">
    <source>
        <dbReference type="ARBA" id="ARBA00022737"/>
    </source>
</evidence>
<dbReference type="Pfam" id="PF25023">
    <property type="entry name" value="TEN_YD-shell"/>
    <property type="match status" value="1"/>
</dbReference>
<keyword evidence="3" id="KW-0732">Signal</keyword>
<evidence type="ECO:0000256" key="2">
    <source>
        <dbReference type="SAM" id="MobiDB-lite"/>
    </source>
</evidence>
<name>A0ABV8MRD0_9NEIS</name>
<dbReference type="InterPro" id="IPR050708">
    <property type="entry name" value="T6SS_VgrG/RHS"/>
</dbReference>
<feature type="compositionally biased region" description="Polar residues" evidence="2">
    <location>
        <begin position="186"/>
        <end position="195"/>
    </location>
</feature>
<evidence type="ECO:0000259" key="4">
    <source>
        <dbReference type="Pfam" id="PF20148"/>
    </source>
</evidence>
<feature type="domain" description="Teneurin-like YD-shell" evidence="5">
    <location>
        <begin position="584"/>
        <end position="738"/>
    </location>
</feature>
<comment type="caution">
    <text evidence="6">The sequence shown here is derived from an EMBL/GenBank/DDBJ whole genome shotgun (WGS) entry which is preliminary data.</text>
</comment>